<dbReference type="Proteomes" id="UP000569951">
    <property type="component" value="Unassembled WGS sequence"/>
</dbReference>
<organism evidence="1 2">
    <name type="scientific">Deinobacterium chartae</name>
    <dbReference type="NCBI Taxonomy" id="521158"/>
    <lineage>
        <taxon>Bacteria</taxon>
        <taxon>Thermotogati</taxon>
        <taxon>Deinococcota</taxon>
        <taxon>Deinococci</taxon>
        <taxon>Deinococcales</taxon>
        <taxon>Deinococcaceae</taxon>
        <taxon>Deinobacterium</taxon>
    </lineage>
</organism>
<proteinExistence type="predicted"/>
<accession>A0A841HYA9</accession>
<name>A0A841HYA9_9DEIO</name>
<reference evidence="1 2" key="1">
    <citation type="submission" date="2020-08" db="EMBL/GenBank/DDBJ databases">
        <title>Genomic Encyclopedia of Type Strains, Phase IV (KMG-IV): sequencing the most valuable type-strain genomes for metagenomic binning, comparative biology and taxonomic classification.</title>
        <authorList>
            <person name="Goeker M."/>
        </authorList>
    </citation>
    <scope>NUCLEOTIDE SEQUENCE [LARGE SCALE GENOMIC DNA]</scope>
    <source>
        <strain evidence="1 2">DSM 21458</strain>
    </source>
</reference>
<sequence>MSLALPDEVLTVHKSRSGLGGNPLVVQFWLLGIDAARGDLTARGFRKEPCAVGSSLYRLGDLTLHSRGAWLWRGDHALHYLRPAESFYLTRRPDPLRFDPEARWLRRDVGLALLEPWLLEHEAWIARRYGPHERSRLLDGPLPPRVRRLVTCWQERIENRLDLRVWSDASQALEAEASLPG</sequence>
<evidence type="ECO:0000313" key="2">
    <source>
        <dbReference type="Proteomes" id="UP000569951"/>
    </source>
</evidence>
<protein>
    <submittedName>
        <fullName evidence="1">Uncharacterized protein</fullName>
    </submittedName>
</protein>
<dbReference type="EMBL" id="JACHHG010000004">
    <property type="protein sequence ID" value="MBB6097876.1"/>
    <property type="molecule type" value="Genomic_DNA"/>
</dbReference>
<comment type="caution">
    <text evidence="1">The sequence shown here is derived from an EMBL/GenBank/DDBJ whole genome shotgun (WGS) entry which is preliminary data.</text>
</comment>
<gene>
    <name evidence="1" type="ORF">HNR42_001299</name>
</gene>
<keyword evidence="2" id="KW-1185">Reference proteome</keyword>
<dbReference type="AlphaFoldDB" id="A0A841HYA9"/>
<dbReference type="RefSeq" id="WP_183985746.1">
    <property type="nucleotide sequence ID" value="NZ_JACHHG010000004.1"/>
</dbReference>
<evidence type="ECO:0000313" key="1">
    <source>
        <dbReference type="EMBL" id="MBB6097876.1"/>
    </source>
</evidence>